<proteinExistence type="inferred from homology"/>
<dbReference type="SUPFAM" id="SSF53850">
    <property type="entry name" value="Periplasmic binding protein-like II"/>
    <property type="match status" value="1"/>
</dbReference>
<name>A0ABY6N3S3_9ALTE</name>
<feature type="chain" id="PRO_5045307351" evidence="3">
    <location>
        <begin position="25"/>
        <end position="263"/>
    </location>
</feature>
<dbReference type="EMBL" id="CP100390">
    <property type="protein sequence ID" value="UZE96685.1"/>
    <property type="molecule type" value="Genomic_DNA"/>
</dbReference>
<dbReference type="PANTHER" id="PTHR35936">
    <property type="entry name" value="MEMBRANE-BOUND LYTIC MUREIN TRANSGLYCOSYLASE F"/>
    <property type="match status" value="1"/>
</dbReference>
<accession>A0ABY6N3S3</accession>
<dbReference type="Pfam" id="PF00497">
    <property type="entry name" value="SBP_bac_3"/>
    <property type="match status" value="1"/>
</dbReference>
<dbReference type="PANTHER" id="PTHR35936:SF25">
    <property type="entry name" value="ABC TRANSPORTER SUBSTRATE-BINDING PROTEIN"/>
    <property type="match status" value="1"/>
</dbReference>
<comment type="similarity">
    <text evidence="1">Belongs to the bacterial solute-binding protein 3 family.</text>
</comment>
<sequence length="263" mass="30174">MTKLTLYLKHIFILLILSSSVAVGAETIRIATGEWAPYVSKDYRHNGAIGHVIEKIYQAEGIGVKFGYFPWTRGYKMSSDGGVDATMPYYCSAEREKLFYCSDPIVSGQLVYFHRKDFPFKWRSIDDLKGLNVGGTLGYFYGEEFEKAERDNLFKVQRIVSDETNFVVLMKGRTHVFPQDKEVGYAMIRRLFPEEERQLITHNPNPIHTQSLHLIFPRNNEESKRRLDIFNRGLKVLKDSGELQGYLNAMSEGVYIEGGAYGE</sequence>
<protein>
    <submittedName>
        <fullName evidence="5">Transporter substrate-binding domain-containing protein</fullName>
    </submittedName>
</protein>
<dbReference type="InterPro" id="IPR001638">
    <property type="entry name" value="Solute-binding_3/MltF_N"/>
</dbReference>
<evidence type="ECO:0000313" key="5">
    <source>
        <dbReference type="EMBL" id="UZE96685.1"/>
    </source>
</evidence>
<organism evidence="5 6">
    <name type="scientific">Alkalimarinus alittae</name>
    <dbReference type="NCBI Taxonomy" id="2961619"/>
    <lineage>
        <taxon>Bacteria</taxon>
        <taxon>Pseudomonadati</taxon>
        <taxon>Pseudomonadota</taxon>
        <taxon>Gammaproteobacteria</taxon>
        <taxon>Alteromonadales</taxon>
        <taxon>Alteromonadaceae</taxon>
        <taxon>Alkalimarinus</taxon>
    </lineage>
</organism>
<dbReference type="Proteomes" id="UP001163739">
    <property type="component" value="Chromosome"/>
</dbReference>
<evidence type="ECO:0000256" key="1">
    <source>
        <dbReference type="ARBA" id="ARBA00010333"/>
    </source>
</evidence>
<reference evidence="5" key="1">
    <citation type="submission" date="2022-06" db="EMBL/GenBank/DDBJ databases">
        <title>Alkalimarinus sp. nov., isolated from gut of a Alitta virens.</title>
        <authorList>
            <person name="Yang A.I."/>
            <person name="Shin N.-R."/>
        </authorList>
    </citation>
    <scope>NUCLEOTIDE SEQUENCE</scope>
    <source>
        <strain evidence="5">A2M4</strain>
    </source>
</reference>
<dbReference type="RefSeq" id="WP_265048169.1">
    <property type="nucleotide sequence ID" value="NZ_CP100390.1"/>
</dbReference>
<evidence type="ECO:0000259" key="4">
    <source>
        <dbReference type="Pfam" id="PF00497"/>
    </source>
</evidence>
<gene>
    <name evidence="5" type="ORF">NKI27_02725</name>
</gene>
<evidence type="ECO:0000256" key="3">
    <source>
        <dbReference type="SAM" id="SignalP"/>
    </source>
</evidence>
<evidence type="ECO:0000313" key="6">
    <source>
        <dbReference type="Proteomes" id="UP001163739"/>
    </source>
</evidence>
<keyword evidence="6" id="KW-1185">Reference proteome</keyword>
<dbReference type="Gene3D" id="3.40.190.10">
    <property type="entry name" value="Periplasmic binding protein-like II"/>
    <property type="match status" value="2"/>
</dbReference>
<keyword evidence="2 3" id="KW-0732">Signal</keyword>
<evidence type="ECO:0000256" key="2">
    <source>
        <dbReference type="ARBA" id="ARBA00022729"/>
    </source>
</evidence>
<feature type="domain" description="Solute-binding protein family 3/N-terminal" evidence="4">
    <location>
        <begin position="32"/>
        <end position="244"/>
    </location>
</feature>
<feature type="signal peptide" evidence="3">
    <location>
        <begin position="1"/>
        <end position="24"/>
    </location>
</feature>